<organism evidence="3 4">
    <name type="scientific">Prorocentrum cordatum</name>
    <dbReference type="NCBI Taxonomy" id="2364126"/>
    <lineage>
        <taxon>Eukaryota</taxon>
        <taxon>Sar</taxon>
        <taxon>Alveolata</taxon>
        <taxon>Dinophyceae</taxon>
        <taxon>Prorocentrales</taxon>
        <taxon>Prorocentraceae</taxon>
        <taxon>Prorocentrum</taxon>
    </lineage>
</organism>
<accession>A0ABN9Y4W4</accession>
<dbReference type="Gene3D" id="3.50.4.10">
    <property type="entry name" value="Hepatocyte Growth Factor"/>
    <property type="match status" value="1"/>
</dbReference>
<evidence type="ECO:0000313" key="3">
    <source>
        <dbReference type="EMBL" id="CAK0905795.1"/>
    </source>
</evidence>
<evidence type="ECO:0000259" key="2">
    <source>
        <dbReference type="Pfam" id="PF14295"/>
    </source>
</evidence>
<evidence type="ECO:0000313" key="4">
    <source>
        <dbReference type="Proteomes" id="UP001189429"/>
    </source>
</evidence>
<reference evidence="3" key="1">
    <citation type="submission" date="2023-10" db="EMBL/GenBank/DDBJ databases">
        <authorList>
            <person name="Chen Y."/>
            <person name="Shah S."/>
            <person name="Dougan E. K."/>
            <person name="Thang M."/>
            <person name="Chan C."/>
        </authorList>
    </citation>
    <scope>NUCLEOTIDE SEQUENCE [LARGE SCALE GENOMIC DNA]</scope>
</reference>
<dbReference type="SUPFAM" id="SSF57414">
    <property type="entry name" value="Hairpin loop containing domain-like"/>
    <property type="match status" value="1"/>
</dbReference>
<dbReference type="InterPro" id="IPR003609">
    <property type="entry name" value="Pan_app"/>
</dbReference>
<feature type="region of interest" description="Disordered" evidence="1">
    <location>
        <begin position="377"/>
        <end position="405"/>
    </location>
</feature>
<feature type="domain" description="Apple" evidence="2">
    <location>
        <begin position="12"/>
        <end position="55"/>
    </location>
</feature>
<dbReference type="EMBL" id="CAUYUJ010021614">
    <property type="protein sequence ID" value="CAK0905795.1"/>
    <property type="molecule type" value="Genomic_DNA"/>
</dbReference>
<name>A0ABN9Y4W4_9DINO</name>
<feature type="compositionally biased region" description="Polar residues" evidence="1">
    <location>
        <begin position="394"/>
        <end position="405"/>
    </location>
</feature>
<comment type="caution">
    <text evidence="3">The sequence shown here is derived from an EMBL/GenBank/DDBJ whole genome shotgun (WGS) entry which is preliminary data.</text>
</comment>
<keyword evidence="4" id="KW-1185">Reference proteome</keyword>
<proteinExistence type="predicted"/>
<dbReference type="Pfam" id="PF14295">
    <property type="entry name" value="PAN_4"/>
    <property type="match status" value="1"/>
</dbReference>
<protein>
    <recommendedName>
        <fullName evidence="2">Apple domain-containing protein</fullName>
    </recommendedName>
</protein>
<dbReference type="Proteomes" id="UP001189429">
    <property type="component" value="Unassembled WGS sequence"/>
</dbReference>
<gene>
    <name evidence="3" type="ORF">PCOR1329_LOCUS81367</name>
</gene>
<feature type="region of interest" description="Disordered" evidence="1">
    <location>
        <begin position="295"/>
        <end position="327"/>
    </location>
</feature>
<sequence>MRLGGGEINTYYPGNDLDVPLYGVLTAEDCCAKCATNSSCYAWTYKKDTQECALKGNKPLEALTKITDPEYTSGQPTHVRTAIPLTVPEPGQNTLYCWALMIPGSMEPMLLAWEFENAQSFFRCDEYAVFSNQTLTVVPGLVSKTVASDLHCEKGGEFGTALNTEIFITVWTAVVADGRYKFHDWTVKADPDSVFFPSRLRTILAKYNEDVKSAPNGVYLNNCHRGMHGPIEVISKKAVQVWVEGIPSCQSHFVQLCQGETASGARTCSWTSAWIKCSKLIEKIIPNCWSKRPATRLKGGSPAKTSTSRRTTRSKRSAPTRPAWSAAVSPALPEARVDAVTGGCQRHDRLLVRVARASVVPPACFSTVPRASRHHLSTPVGYRSAPSPHAPVCQSGSLQASGTNPHRQCQVPAPVGTVWPSRLLHFQCLAAALNPRDARRAKSSEFSRTVDV</sequence>
<evidence type="ECO:0000256" key="1">
    <source>
        <dbReference type="SAM" id="MobiDB-lite"/>
    </source>
</evidence>